<dbReference type="InParanoid" id="A0A507BG99"/>
<reference evidence="2 3" key="1">
    <citation type="submission" date="2019-06" db="EMBL/GenBank/DDBJ databases">
        <title>Draft genome sequence of the filamentous fungus Phialemoniopsis curvata isolated from diesel fuel.</title>
        <authorList>
            <person name="Varaljay V.A."/>
            <person name="Lyon W.J."/>
            <person name="Crouch A.L."/>
            <person name="Drake C.E."/>
            <person name="Hollomon J.M."/>
            <person name="Nadeau L.J."/>
            <person name="Nunn H.S."/>
            <person name="Stevenson B.S."/>
            <person name="Bojanowski C.L."/>
            <person name="Crookes-Goodson W.J."/>
        </authorList>
    </citation>
    <scope>NUCLEOTIDE SEQUENCE [LARGE SCALE GENOMIC DNA]</scope>
    <source>
        <strain evidence="2 3">D216</strain>
    </source>
</reference>
<dbReference type="InterPro" id="IPR007138">
    <property type="entry name" value="ABM_dom"/>
</dbReference>
<protein>
    <recommendedName>
        <fullName evidence="1">ABM domain-containing protein</fullName>
    </recommendedName>
</protein>
<dbReference type="PROSITE" id="PS51725">
    <property type="entry name" value="ABM"/>
    <property type="match status" value="1"/>
</dbReference>
<name>A0A507BG99_9PEZI</name>
<dbReference type="Gene3D" id="3.30.70.100">
    <property type="match status" value="1"/>
</dbReference>
<accession>A0A507BG99</accession>
<dbReference type="OrthoDB" id="10011777at2759"/>
<proteinExistence type="predicted"/>
<evidence type="ECO:0000259" key="1">
    <source>
        <dbReference type="PROSITE" id="PS51725"/>
    </source>
</evidence>
<dbReference type="EMBL" id="SKBQ01000110">
    <property type="protein sequence ID" value="TPX18523.1"/>
    <property type="molecule type" value="Genomic_DNA"/>
</dbReference>
<sequence>MSSIIDLTAIVTPRSGQTARFLELFQKCAEAVAQEPGTLIYELRKGLPDKNGGKQQLVIREVYADPAGQEAHMQSAAVKSMIAAIESGKLVENIDVIFTGSPIGARSKL</sequence>
<dbReference type="SUPFAM" id="SSF54909">
    <property type="entry name" value="Dimeric alpha+beta barrel"/>
    <property type="match status" value="1"/>
</dbReference>
<dbReference type="GeneID" id="41979008"/>
<dbReference type="InterPro" id="IPR011008">
    <property type="entry name" value="Dimeric_a/b-barrel"/>
</dbReference>
<evidence type="ECO:0000313" key="3">
    <source>
        <dbReference type="Proteomes" id="UP000319257"/>
    </source>
</evidence>
<organism evidence="2 3">
    <name type="scientific">Thyridium curvatum</name>
    <dbReference type="NCBI Taxonomy" id="1093900"/>
    <lineage>
        <taxon>Eukaryota</taxon>
        <taxon>Fungi</taxon>
        <taxon>Dikarya</taxon>
        <taxon>Ascomycota</taxon>
        <taxon>Pezizomycotina</taxon>
        <taxon>Sordariomycetes</taxon>
        <taxon>Sordariomycetidae</taxon>
        <taxon>Thyridiales</taxon>
        <taxon>Thyridiaceae</taxon>
        <taxon>Thyridium</taxon>
    </lineage>
</organism>
<gene>
    <name evidence="2" type="ORF">E0L32_011561</name>
</gene>
<dbReference type="Proteomes" id="UP000319257">
    <property type="component" value="Unassembled WGS sequence"/>
</dbReference>
<dbReference type="AlphaFoldDB" id="A0A507BG99"/>
<evidence type="ECO:0000313" key="2">
    <source>
        <dbReference type="EMBL" id="TPX18523.1"/>
    </source>
</evidence>
<dbReference type="Pfam" id="PF03992">
    <property type="entry name" value="ABM"/>
    <property type="match status" value="1"/>
</dbReference>
<dbReference type="PANTHER" id="PTHR40624">
    <property type="entry name" value="BIOSYNTHESIS MONOOXYGENASE, PUTATIVE (AFU_ORTHOLOGUE AFUA_1G12025)-RELATED"/>
    <property type="match status" value="1"/>
</dbReference>
<feature type="domain" description="ABM" evidence="1">
    <location>
        <begin position="5"/>
        <end position="98"/>
    </location>
</feature>
<dbReference type="PANTHER" id="PTHR40624:SF1">
    <property type="entry name" value="BIOSYNTHESIS MONOOXYGENASE, PUTATIVE (AFU_ORTHOLOGUE AFUA_1G12025)-RELATED"/>
    <property type="match status" value="1"/>
</dbReference>
<keyword evidence="3" id="KW-1185">Reference proteome</keyword>
<dbReference type="RefSeq" id="XP_031000234.1">
    <property type="nucleotide sequence ID" value="XM_031134304.1"/>
</dbReference>
<comment type="caution">
    <text evidence="2">The sequence shown here is derived from an EMBL/GenBank/DDBJ whole genome shotgun (WGS) entry which is preliminary data.</text>
</comment>